<evidence type="ECO:0000313" key="7">
    <source>
        <dbReference type="Proteomes" id="UP000003959"/>
    </source>
</evidence>
<feature type="repeat" description="WD" evidence="3">
    <location>
        <begin position="1060"/>
        <end position="1094"/>
    </location>
</feature>
<dbReference type="InterPro" id="IPR011600">
    <property type="entry name" value="Pept_C14_caspase"/>
</dbReference>
<evidence type="ECO:0000256" key="3">
    <source>
        <dbReference type="PROSITE-ProRule" id="PRU00221"/>
    </source>
</evidence>
<dbReference type="Proteomes" id="UP000003959">
    <property type="component" value="Unassembled WGS sequence"/>
</dbReference>
<dbReference type="PRINTS" id="PR00320">
    <property type="entry name" value="GPROTEINBRPT"/>
</dbReference>
<evidence type="ECO:0000313" key="6">
    <source>
        <dbReference type="EMBL" id="EGJ33997.1"/>
    </source>
</evidence>
<dbReference type="InterPro" id="IPR020472">
    <property type="entry name" value="WD40_PAC1"/>
</dbReference>
<feature type="domain" description="Peptidase C14 caspase" evidence="4">
    <location>
        <begin position="7"/>
        <end position="229"/>
    </location>
</feature>
<sequence length="1453" mass="161394">MTPEWEALIVGINRYPEYTNFNDLTVAVKDGENVAQRLQQYGYEPFRIQDLPLGLTQKGPGGLSSTGLVKLEELREAVANLFNPPAPNQAPETALFFFSGHGCRQEVDGIEEVFLVTSDAFPDVGIYGYPLQELGQQIATSPVKQVVIWLDCCYSGELLKFIPTDKAYCLITATRSYEPGVEISHEQGVFTKELLAGLNPENYPDGIVNSHNLALFIEQRMSMTQQRPLIANSQQAIILTTQFPKLSFQDKCPYRSLSYFTALPEDALVFHGRSQLTEQLIERVKNQDRLLVVLGASGSGKSSLLRAGLLYQLKLGQAIVGSDRWHYLEPFTPGVAPKQRLQEVLEKGELLEKQGEGVADSGEQNFQSPPKLGDLGGIPISNAQPENFSKTPMVMIIDQFEECFTMIQPDQRQEFFNGLIELIENTDNLIVLIAMRSDFRGRLREYPKLVEKINRPLINVDHLNHEEIEEAIALPAELVGLGIEGRLKQQLINDVEDYPGSLPLLQYTLTELWKQSRQQQETFLRLETYQQLGGIEGTLEKKANQVFDSLSQVEQTVARRLLLELTQVGETLDTRRRVRLGELVNSHHSLELLDAVSQTLASSDNRLITRSHQENSQDVVLDVVHEALIRHWGRLLEWKQTYTEAMVIESKLEAAALEWQEKGKKRDDAGLLLLGGRLIEAQEYLRKYGELGMLNGLAEEYIEVSRHKHKQMTRNRWLGVAGFIAVLVLGTVVSTVFGLESSKQARKAEESEIKALSQSSELLFSSKQPFDALKESLRPVGKLQKTKRVKGDTRIQVIAKLQQSLYGVNQYNSLDKHTDTVTSVAFSRDGMTIASASWDNTVKLWNLQGKHLHTLTGHTDTVTSVTFSPDGMTIASASLDKTVKLWNLQGKHLHTLTGHSEPVNSLVFSPDGMTIASASFDNTVKLWNLKGKPLHTLTGHSEPVTSVAFSRDGMTIATASWDKTVKLWNLKGKPLHTLTGHSEPVTSVAFGPDGQTIASASWDNTVKLWNLKGKHLHTLTGHSADVTSLAFSPDGMTIATASLDNTVKLWNLQGKVLQTLTGHSQYLITVAFSPDGQTIASASDDNTVKLWNLKGKPLHTLTGHSEPVTSVAFSRDGMTIASASLDNTVKLWNLKGKDLHILTGHSADVTSVAFSRDDQTIATASWDKTVKLWNHQGKHLHTLTGHSDWVNSVVFSPDGMTIATASDDNTVKLWNREGKPLQTLTGHSNWVNSVVFSPDGMTIATASDDNTVKLWNLKGKHLHTLTGHSEPVNSVAFSRDGMTIASASWDNTVKLWNLKGKHLHTLTEHNANVTSVAFSPDGMTIATASWDKTVKLWNHQGKHLHTLTGHSDWVNNVVFSRDGQTLASASWDKTVKLWNHQGKDLHTLTGHSDWVNSVVFSPDGQTLASASADNTVILWNLDLEDLVEQSCDWLHDYLVTHQDEEELREICGM</sequence>
<keyword evidence="2" id="KW-0677">Repeat</keyword>
<feature type="repeat" description="WD" evidence="3">
    <location>
        <begin position="896"/>
        <end position="930"/>
    </location>
</feature>
<evidence type="ECO:0000259" key="5">
    <source>
        <dbReference type="Pfam" id="PF20703"/>
    </source>
</evidence>
<dbReference type="PANTHER" id="PTHR19848:SF8">
    <property type="entry name" value="F-BOX AND WD REPEAT DOMAIN CONTAINING 7"/>
    <property type="match status" value="1"/>
</dbReference>
<dbReference type="Gene3D" id="3.40.50.1460">
    <property type="match status" value="1"/>
</dbReference>
<dbReference type="Gene3D" id="2.130.10.10">
    <property type="entry name" value="YVTN repeat-like/Quinoprotein amine dehydrogenase"/>
    <property type="match status" value="8"/>
</dbReference>
<dbReference type="eggNOG" id="COG2319">
    <property type="taxonomic scope" value="Bacteria"/>
</dbReference>
<feature type="repeat" description="WD" evidence="3">
    <location>
        <begin position="1265"/>
        <end position="1299"/>
    </location>
</feature>
<dbReference type="InterPro" id="IPR027417">
    <property type="entry name" value="P-loop_NTPase"/>
</dbReference>
<evidence type="ECO:0000259" key="4">
    <source>
        <dbReference type="Pfam" id="PF00656"/>
    </source>
</evidence>
<dbReference type="OrthoDB" id="464342at2"/>
<feature type="repeat" description="WD" evidence="3">
    <location>
        <begin position="1306"/>
        <end position="1338"/>
    </location>
</feature>
<feature type="repeat" description="WD" evidence="3">
    <location>
        <begin position="978"/>
        <end position="1012"/>
    </location>
</feature>
<feature type="repeat" description="WD" evidence="3">
    <location>
        <begin position="1388"/>
        <end position="1429"/>
    </location>
</feature>
<feature type="repeat" description="WD" evidence="3">
    <location>
        <begin position="1019"/>
        <end position="1053"/>
    </location>
</feature>
<feature type="repeat" description="WD" evidence="3">
    <location>
        <begin position="1142"/>
        <end position="1174"/>
    </location>
</feature>
<feature type="repeat" description="WD" evidence="3">
    <location>
        <begin position="1224"/>
        <end position="1258"/>
    </location>
</feature>
<dbReference type="RefSeq" id="WP_008181024.1">
    <property type="nucleotide sequence ID" value="NZ_GL890840.1"/>
</dbReference>
<organism evidence="6 7">
    <name type="scientific">Moorena producens 3L</name>
    <dbReference type="NCBI Taxonomy" id="489825"/>
    <lineage>
        <taxon>Bacteria</taxon>
        <taxon>Bacillati</taxon>
        <taxon>Cyanobacteriota</taxon>
        <taxon>Cyanophyceae</taxon>
        <taxon>Coleofasciculales</taxon>
        <taxon>Coleofasciculaceae</taxon>
        <taxon>Moorena</taxon>
    </lineage>
</organism>
<feature type="repeat" description="WD" evidence="3">
    <location>
        <begin position="1347"/>
        <end position="1379"/>
    </location>
</feature>
<gene>
    <name evidence="6" type="ORF">LYNGBM3L_20580</name>
</gene>
<feature type="domain" description="Novel STAND NTPase 1" evidence="5">
    <location>
        <begin position="253"/>
        <end position="666"/>
    </location>
</feature>
<protein>
    <submittedName>
        <fullName evidence="6">WD-40 repeat-containing protein</fullName>
    </submittedName>
</protein>
<dbReference type="InterPro" id="IPR029030">
    <property type="entry name" value="Caspase-like_dom_sf"/>
</dbReference>
<proteinExistence type="predicted"/>
<dbReference type="PROSITE" id="PS50294">
    <property type="entry name" value="WD_REPEATS_REGION"/>
    <property type="match status" value="15"/>
</dbReference>
<accession>F4XMT8</accession>
<dbReference type="InterPro" id="IPR049052">
    <property type="entry name" value="nSTAND1"/>
</dbReference>
<feature type="repeat" description="WD" evidence="3">
    <location>
        <begin position="1183"/>
        <end position="1215"/>
    </location>
</feature>
<dbReference type="PROSITE" id="PS00678">
    <property type="entry name" value="WD_REPEATS_1"/>
    <property type="match status" value="11"/>
</dbReference>
<dbReference type="InterPro" id="IPR015943">
    <property type="entry name" value="WD40/YVTN_repeat-like_dom_sf"/>
</dbReference>
<reference evidence="7" key="1">
    <citation type="journal article" date="2011" name="Proc. Natl. Acad. Sci. U.S.A.">
        <title>Genomic insights into the physiology and ecology of the marine filamentous cyanobacterium Lyngbya majuscula.</title>
        <authorList>
            <person name="Jones A.C."/>
            <person name="Monroe E.A."/>
            <person name="Podell S."/>
            <person name="Hess W.R."/>
            <person name="Klages S."/>
            <person name="Esquenazi E."/>
            <person name="Niessen S."/>
            <person name="Hoover H."/>
            <person name="Rothmann M."/>
            <person name="Lasken R.S."/>
            <person name="Yates J.R.III."/>
            <person name="Reinhardt R."/>
            <person name="Kube M."/>
            <person name="Burkart M.D."/>
            <person name="Allen E.E."/>
            <person name="Dorrestein P.C."/>
            <person name="Gerwick W.H."/>
            <person name="Gerwick L."/>
        </authorList>
    </citation>
    <scope>NUCLEOTIDE SEQUENCE [LARGE SCALE GENOMIC DNA]</scope>
    <source>
        <strain evidence="7">3L</strain>
    </source>
</reference>
<feature type="repeat" description="WD" evidence="3">
    <location>
        <begin position="937"/>
        <end position="971"/>
    </location>
</feature>
<dbReference type="GO" id="GO:0006508">
    <property type="term" value="P:proteolysis"/>
    <property type="evidence" value="ECO:0007669"/>
    <property type="project" value="InterPro"/>
</dbReference>
<dbReference type="InterPro" id="IPR019775">
    <property type="entry name" value="WD40_repeat_CS"/>
</dbReference>
<dbReference type="InterPro" id="IPR001680">
    <property type="entry name" value="WD40_rpt"/>
</dbReference>
<evidence type="ECO:0000256" key="1">
    <source>
        <dbReference type="ARBA" id="ARBA00022574"/>
    </source>
</evidence>
<dbReference type="Pfam" id="PF00656">
    <property type="entry name" value="Peptidase_C14"/>
    <property type="match status" value="1"/>
</dbReference>
<dbReference type="GO" id="GO:0004197">
    <property type="term" value="F:cysteine-type endopeptidase activity"/>
    <property type="evidence" value="ECO:0007669"/>
    <property type="project" value="InterPro"/>
</dbReference>
<dbReference type="eggNOG" id="COG0419">
    <property type="taxonomic scope" value="Bacteria"/>
</dbReference>
<evidence type="ECO:0000256" key="2">
    <source>
        <dbReference type="ARBA" id="ARBA00022737"/>
    </source>
</evidence>
<dbReference type="Pfam" id="PF00400">
    <property type="entry name" value="WD40"/>
    <property type="match status" value="15"/>
</dbReference>
<keyword evidence="7" id="KW-1185">Reference proteome</keyword>
<keyword evidence="1 3" id="KW-0853">WD repeat</keyword>
<dbReference type="HOGENOM" id="CLU_002352_0_1_3"/>
<dbReference type="EMBL" id="GL890840">
    <property type="protein sequence ID" value="EGJ33997.1"/>
    <property type="molecule type" value="Genomic_DNA"/>
</dbReference>
<dbReference type="PROSITE" id="PS50082">
    <property type="entry name" value="WD_REPEATS_2"/>
    <property type="match status" value="15"/>
</dbReference>
<dbReference type="SUPFAM" id="SSF52540">
    <property type="entry name" value="P-loop containing nucleoside triphosphate hydrolases"/>
    <property type="match status" value="1"/>
</dbReference>
<feature type="repeat" description="WD" evidence="3">
    <location>
        <begin position="855"/>
        <end position="889"/>
    </location>
</feature>
<dbReference type="PANTHER" id="PTHR19848">
    <property type="entry name" value="WD40 REPEAT PROTEIN"/>
    <property type="match status" value="1"/>
</dbReference>
<feature type="repeat" description="WD" evidence="3">
    <location>
        <begin position="1101"/>
        <end position="1135"/>
    </location>
</feature>
<dbReference type="Pfam" id="PF20703">
    <property type="entry name" value="nSTAND1"/>
    <property type="match status" value="1"/>
</dbReference>
<dbReference type="SMART" id="SM00320">
    <property type="entry name" value="WD40"/>
    <property type="match status" value="15"/>
</dbReference>
<name>F4XMT8_9CYAN</name>
<feature type="repeat" description="WD" evidence="3">
    <location>
        <begin position="814"/>
        <end position="848"/>
    </location>
</feature>
<dbReference type="SUPFAM" id="SSF50978">
    <property type="entry name" value="WD40 repeat-like"/>
    <property type="match status" value="2"/>
</dbReference>
<dbReference type="CDD" id="cd00200">
    <property type="entry name" value="WD40"/>
    <property type="match status" value="2"/>
</dbReference>
<dbReference type="SUPFAM" id="SSF52129">
    <property type="entry name" value="Caspase-like"/>
    <property type="match status" value="1"/>
</dbReference>
<dbReference type="eggNOG" id="COG4249">
    <property type="taxonomic scope" value="Bacteria"/>
</dbReference>
<dbReference type="InterPro" id="IPR036322">
    <property type="entry name" value="WD40_repeat_dom_sf"/>
</dbReference>